<dbReference type="GO" id="GO:0005737">
    <property type="term" value="C:cytoplasm"/>
    <property type="evidence" value="ECO:0007669"/>
    <property type="project" value="TreeGrafter"/>
</dbReference>
<keyword evidence="2 4" id="KW-0863">Zinc-finger</keyword>
<feature type="compositionally biased region" description="Polar residues" evidence="6">
    <location>
        <begin position="157"/>
        <end position="166"/>
    </location>
</feature>
<evidence type="ECO:0000259" key="7">
    <source>
        <dbReference type="PROSITE" id="PS50089"/>
    </source>
</evidence>
<evidence type="ECO:0000256" key="6">
    <source>
        <dbReference type="SAM" id="MobiDB-lite"/>
    </source>
</evidence>
<evidence type="ECO:0000256" key="5">
    <source>
        <dbReference type="SAM" id="Coils"/>
    </source>
</evidence>
<dbReference type="PANTHER" id="PTHR24007:SF7">
    <property type="entry name" value="BRCA1-ASSOCIATED PROTEIN"/>
    <property type="match status" value="1"/>
</dbReference>
<dbReference type="GO" id="GO:0016567">
    <property type="term" value="P:protein ubiquitination"/>
    <property type="evidence" value="ECO:0007669"/>
    <property type="project" value="TreeGrafter"/>
</dbReference>
<keyword evidence="3" id="KW-0862">Zinc</keyword>
<name>A0A813RJW6_9BILA</name>
<organism evidence="9 11">
    <name type="scientific">Didymodactylos carnosus</name>
    <dbReference type="NCBI Taxonomy" id="1234261"/>
    <lineage>
        <taxon>Eukaryota</taxon>
        <taxon>Metazoa</taxon>
        <taxon>Spiralia</taxon>
        <taxon>Gnathifera</taxon>
        <taxon>Rotifera</taxon>
        <taxon>Eurotatoria</taxon>
        <taxon>Bdelloidea</taxon>
        <taxon>Philodinida</taxon>
        <taxon>Philodinidae</taxon>
        <taxon>Didymodactylos</taxon>
    </lineage>
</organism>
<feature type="domain" description="UBP-type" evidence="8">
    <location>
        <begin position="388"/>
        <end position="480"/>
    </location>
</feature>
<accession>A0A813RJW6</accession>
<dbReference type="Proteomes" id="UP000663829">
    <property type="component" value="Unassembled WGS sequence"/>
</dbReference>
<feature type="region of interest" description="Disordered" evidence="6">
    <location>
        <begin position="157"/>
        <end position="187"/>
    </location>
</feature>
<dbReference type="Pfam" id="PF13639">
    <property type="entry name" value="zf-RING_2"/>
    <property type="match status" value="1"/>
</dbReference>
<keyword evidence="5" id="KW-0175">Coiled coil</keyword>
<dbReference type="InterPro" id="IPR034932">
    <property type="entry name" value="BRAP2_RRM"/>
</dbReference>
<dbReference type="AlphaFoldDB" id="A0A813RJW6"/>
<dbReference type="Pfam" id="PF07576">
    <property type="entry name" value="BRAP2"/>
    <property type="match status" value="1"/>
</dbReference>
<evidence type="ECO:0000256" key="1">
    <source>
        <dbReference type="ARBA" id="ARBA00022723"/>
    </source>
</evidence>
<dbReference type="GO" id="GO:0061630">
    <property type="term" value="F:ubiquitin protein ligase activity"/>
    <property type="evidence" value="ECO:0007669"/>
    <property type="project" value="TreeGrafter"/>
</dbReference>
<dbReference type="GO" id="GO:0008270">
    <property type="term" value="F:zinc ion binding"/>
    <property type="evidence" value="ECO:0007669"/>
    <property type="project" value="UniProtKB-KW"/>
</dbReference>
<sequence>MVVPICLRLEIDDAYSADLTSLNYLTYQAPFYTLDISPINSLSSGEKVDLLTTATTTAYLKANSGQREARELVLETYVFDGSQLFPNRRQAVSATMSNALDLTYSIRHTKSKSESETTTNSDLPNNSAMITEQQSISPPHQNSLLQSETEPKVISTTIDTPATTRPINDKKEQAKQKANRKMSTTTNDSTRFDIKTHLSSAPEQQQLNAQTIPFYCGNHLVDITKGIMHLYKENKSCATDDITCKRSEMLCMLAIPADVPCRELISFIYPVYASIEYLRIIRDPTPNQYMCLIKLKSQREADEFYDYYNNRQFNSIEKGVCHLAYVAKVDITSTAKEGSCPIPGLTELPPCYICLERMDESLSGVLTILCNHSFHGDCLIKWGDSCCPVCRYVQTPEVTDRQSCFECGSQEDLWICLICGHVGCSRFKQGHAFGHFELTQHTYTMDLKRQHVWDYVGDNYVHRLIQNKDDGKLVEVRTEGENLTMGHNQSSKSDYSQEKIDSMELEYTYLLTSQLESQRRFFEEKVRFVEDDTHEKIEKLEQTNKQLHDHNQQLQLSFDTCLKEKQALEKKSQQKLFKVQKDLDEEKLMNEQLRLNQTYFQQEIQKMKEQFDVHIKQKDKEMDELKEQLRDVMFYIDGQQKLKEMSDLSKDELETSQVVVTSPSDNSTGASSTSSNRTQRRRRK</sequence>
<dbReference type="Pfam" id="PF02148">
    <property type="entry name" value="zf-UBP"/>
    <property type="match status" value="1"/>
</dbReference>
<feature type="compositionally biased region" description="Low complexity" evidence="6">
    <location>
        <begin position="661"/>
        <end position="677"/>
    </location>
</feature>
<dbReference type="GO" id="GO:0007265">
    <property type="term" value="P:Ras protein signal transduction"/>
    <property type="evidence" value="ECO:0007669"/>
    <property type="project" value="TreeGrafter"/>
</dbReference>
<evidence type="ECO:0000313" key="10">
    <source>
        <dbReference type="EMBL" id="CAF3565484.1"/>
    </source>
</evidence>
<feature type="region of interest" description="Disordered" evidence="6">
    <location>
        <begin position="133"/>
        <end position="152"/>
    </location>
</feature>
<dbReference type="SMART" id="SM00184">
    <property type="entry name" value="RING"/>
    <property type="match status" value="1"/>
</dbReference>
<evidence type="ECO:0000256" key="2">
    <source>
        <dbReference type="ARBA" id="ARBA00022771"/>
    </source>
</evidence>
<dbReference type="Gene3D" id="3.30.40.10">
    <property type="entry name" value="Zinc/RING finger domain, C3HC4 (zinc finger)"/>
    <property type="match status" value="2"/>
</dbReference>
<keyword evidence="11" id="KW-1185">Reference proteome</keyword>
<dbReference type="SUPFAM" id="SSF57850">
    <property type="entry name" value="RING/U-box"/>
    <property type="match status" value="2"/>
</dbReference>
<evidence type="ECO:0000256" key="3">
    <source>
        <dbReference type="ARBA" id="ARBA00022833"/>
    </source>
</evidence>
<dbReference type="PROSITE" id="PS50089">
    <property type="entry name" value="ZF_RING_2"/>
    <property type="match status" value="1"/>
</dbReference>
<evidence type="ECO:0000259" key="8">
    <source>
        <dbReference type="PROSITE" id="PS50271"/>
    </source>
</evidence>
<gene>
    <name evidence="9" type="ORF">GPM918_LOCUS2526</name>
    <name evidence="10" type="ORF">SRO942_LOCUS2526</name>
</gene>
<dbReference type="CDD" id="cd12718">
    <property type="entry name" value="RRM_BRAP2"/>
    <property type="match status" value="1"/>
</dbReference>
<feature type="coiled-coil region" evidence="5">
    <location>
        <begin position="537"/>
        <end position="571"/>
    </location>
</feature>
<dbReference type="InterPro" id="IPR013083">
    <property type="entry name" value="Znf_RING/FYVE/PHD"/>
</dbReference>
<dbReference type="OrthoDB" id="273556at2759"/>
<dbReference type="EMBL" id="CAJOBC010000282">
    <property type="protein sequence ID" value="CAF3565484.1"/>
    <property type="molecule type" value="Genomic_DNA"/>
</dbReference>
<dbReference type="InterPro" id="IPR011422">
    <property type="entry name" value="BRAP2/ETP1_RRM"/>
</dbReference>
<dbReference type="PANTHER" id="PTHR24007">
    <property type="entry name" value="BRCA1-ASSOCIATED PROTEIN"/>
    <property type="match status" value="1"/>
</dbReference>
<proteinExistence type="predicted"/>
<dbReference type="InterPro" id="IPR047243">
    <property type="entry name" value="RING-H2_BRAP2"/>
</dbReference>
<dbReference type="SMART" id="SM00290">
    <property type="entry name" value="ZnF_UBP"/>
    <property type="match status" value="1"/>
</dbReference>
<dbReference type="Proteomes" id="UP000681722">
    <property type="component" value="Unassembled WGS sequence"/>
</dbReference>
<evidence type="ECO:0000313" key="9">
    <source>
        <dbReference type="EMBL" id="CAF0782048.1"/>
    </source>
</evidence>
<evidence type="ECO:0000256" key="4">
    <source>
        <dbReference type="PROSITE-ProRule" id="PRU00502"/>
    </source>
</evidence>
<dbReference type="CDD" id="cd16457">
    <property type="entry name" value="RING-H2_BRAP2"/>
    <property type="match status" value="1"/>
</dbReference>
<keyword evidence="1" id="KW-0479">Metal-binding</keyword>
<evidence type="ECO:0008006" key="12">
    <source>
        <dbReference type="Google" id="ProtNLM"/>
    </source>
</evidence>
<dbReference type="InterPro" id="IPR001607">
    <property type="entry name" value="Znf_UBP"/>
</dbReference>
<feature type="domain" description="RING-type" evidence="7">
    <location>
        <begin position="351"/>
        <end position="391"/>
    </location>
</feature>
<feature type="region of interest" description="Disordered" evidence="6">
    <location>
        <begin position="653"/>
        <end position="684"/>
    </location>
</feature>
<evidence type="ECO:0000313" key="11">
    <source>
        <dbReference type="Proteomes" id="UP000663829"/>
    </source>
</evidence>
<dbReference type="PROSITE" id="PS50271">
    <property type="entry name" value="ZF_UBP"/>
    <property type="match status" value="1"/>
</dbReference>
<dbReference type="EMBL" id="CAJNOQ010000282">
    <property type="protein sequence ID" value="CAF0782048.1"/>
    <property type="molecule type" value="Genomic_DNA"/>
</dbReference>
<comment type="caution">
    <text evidence="9">The sequence shown here is derived from an EMBL/GenBank/DDBJ whole genome shotgun (WGS) entry which is preliminary data.</text>
</comment>
<protein>
    <recommendedName>
        <fullName evidence="12">BRCA1-associated protein</fullName>
    </recommendedName>
</protein>
<dbReference type="InterPro" id="IPR001841">
    <property type="entry name" value="Znf_RING"/>
</dbReference>
<reference evidence="9" key="1">
    <citation type="submission" date="2021-02" db="EMBL/GenBank/DDBJ databases">
        <authorList>
            <person name="Nowell W R."/>
        </authorList>
    </citation>
    <scope>NUCLEOTIDE SEQUENCE</scope>
</reference>